<proteinExistence type="predicted"/>
<dbReference type="AlphaFoldDB" id="T0S8I7"/>
<feature type="region of interest" description="Disordered" evidence="1">
    <location>
        <begin position="186"/>
        <end position="207"/>
    </location>
</feature>
<reference evidence="2 3" key="1">
    <citation type="submission" date="2012-04" db="EMBL/GenBank/DDBJ databases">
        <title>The Genome Sequence of Saprolegnia declina VS20.</title>
        <authorList>
            <consortium name="The Broad Institute Genome Sequencing Platform"/>
            <person name="Russ C."/>
            <person name="Nusbaum C."/>
            <person name="Tyler B."/>
            <person name="van West P."/>
            <person name="Dieguez-Uribeondo J."/>
            <person name="de Bruijn I."/>
            <person name="Tripathy S."/>
            <person name="Jiang R."/>
            <person name="Young S.K."/>
            <person name="Zeng Q."/>
            <person name="Gargeya S."/>
            <person name="Fitzgerald M."/>
            <person name="Haas B."/>
            <person name="Abouelleil A."/>
            <person name="Alvarado L."/>
            <person name="Arachchi H.M."/>
            <person name="Berlin A."/>
            <person name="Chapman S.B."/>
            <person name="Goldberg J."/>
            <person name="Griggs A."/>
            <person name="Gujja S."/>
            <person name="Hansen M."/>
            <person name="Howarth C."/>
            <person name="Imamovic A."/>
            <person name="Larimer J."/>
            <person name="McCowen C."/>
            <person name="Montmayeur A."/>
            <person name="Murphy C."/>
            <person name="Neiman D."/>
            <person name="Pearson M."/>
            <person name="Priest M."/>
            <person name="Roberts A."/>
            <person name="Saif S."/>
            <person name="Shea T."/>
            <person name="Sisk P."/>
            <person name="Sykes S."/>
            <person name="Wortman J."/>
            <person name="Nusbaum C."/>
            <person name="Birren B."/>
        </authorList>
    </citation>
    <scope>NUCLEOTIDE SEQUENCE [LARGE SCALE GENOMIC DNA]</scope>
    <source>
        <strain evidence="2 3">VS20</strain>
    </source>
</reference>
<dbReference type="VEuPathDB" id="FungiDB:SDRG_01544"/>
<organism evidence="2 3">
    <name type="scientific">Saprolegnia diclina (strain VS20)</name>
    <dbReference type="NCBI Taxonomy" id="1156394"/>
    <lineage>
        <taxon>Eukaryota</taxon>
        <taxon>Sar</taxon>
        <taxon>Stramenopiles</taxon>
        <taxon>Oomycota</taxon>
        <taxon>Saprolegniomycetes</taxon>
        <taxon>Saprolegniales</taxon>
        <taxon>Saprolegniaceae</taxon>
        <taxon>Saprolegnia</taxon>
    </lineage>
</organism>
<keyword evidence="3" id="KW-1185">Reference proteome</keyword>
<feature type="region of interest" description="Disordered" evidence="1">
    <location>
        <begin position="77"/>
        <end position="102"/>
    </location>
</feature>
<evidence type="ECO:0000256" key="1">
    <source>
        <dbReference type="SAM" id="MobiDB-lite"/>
    </source>
</evidence>
<evidence type="ECO:0000313" key="2">
    <source>
        <dbReference type="EMBL" id="EQC41583.1"/>
    </source>
</evidence>
<dbReference type="Proteomes" id="UP000030762">
    <property type="component" value="Unassembled WGS sequence"/>
</dbReference>
<dbReference type="OrthoDB" id="79843at2759"/>
<protein>
    <submittedName>
        <fullName evidence="2">Uncharacterized protein</fullName>
    </submittedName>
</protein>
<feature type="region of interest" description="Disordered" evidence="1">
    <location>
        <begin position="1"/>
        <end position="46"/>
    </location>
</feature>
<accession>T0S8I7</accession>
<dbReference type="OMA" id="NETACAR"/>
<sequence>MTTPAPTIPKFHIKREAPPVADELSDDEDEAPSPPRQSKFDLPKDALKRESIPTNFYFVESSQNYAFEQSLQHYKRKAEPVKTEVGAKKSKKEASDKKAKASNTIDMADLVRSNEALKRSNDEVVRSNKAVIAANENTVRANEALGKELRKATTTINSALEVVSAVWQQYQTLLERDIFLRQQEMRRRGRDSDDDDEYNDDIPRISV</sequence>
<dbReference type="GeneID" id="19942271"/>
<name>T0S8I7_SAPDV</name>
<dbReference type="RefSeq" id="XP_008605297.1">
    <property type="nucleotide sequence ID" value="XM_008607075.1"/>
</dbReference>
<evidence type="ECO:0000313" key="3">
    <source>
        <dbReference type="Proteomes" id="UP000030762"/>
    </source>
</evidence>
<dbReference type="InParanoid" id="T0S8I7"/>
<dbReference type="EMBL" id="JH767134">
    <property type="protein sequence ID" value="EQC41583.1"/>
    <property type="molecule type" value="Genomic_DNA"/>
</dbReference>
<gene>
    <name evidence="2" type="ORF">SDRG_01544</name>
</gene>
<feature type="compositionally biased region" description="Basic and acidic residues" evidence="1">
    <location>
        <begin position="77"/>
        <end position="99"/>
    </location>
</feature>